<comment type="caution">
    <text evidence="10">The sequence shown here is derived from an EMBL/GenBank/DDBJ whole genome shotgun (WGS) entry which is preliminary data.</text>
</comment>
<reference evidence="10" key="2">
    <citation type="journal article" date="2021" name="PeerJ">
        <title>Extensive microbial diversity within the chicken gut microbiome revealed by metagenomics and culture.</title>
        <authorList>
            <person name="Gilroy R."/>
            <person name="Ravi A."/>
            <person name="Getino M."/>
            <person name="Pursley I."/>
            <person name="Horton D.L."/>
            <person name="Alikhan N.F."/>
            <person name="Baker D."/>
            <person name="Gharbi K."/>
            <person name="Hall N."/>
            <person name="Watson M."/>
            <person name="Adriaenssens E.M."/>
            <person name="Foster-Nyarko E."/>
            <person name="Jarju S."/>
            <person name="Secka A."/>
            <person name="Antonio M."/>
            <person name="Oren A."/>
            <person name="Chaudhuri R.R."/>
            <person name="La Ragione R."/>
            <person name="Hildebrand F."/>
            <person name="Pallen M.J."/>
        </authorList>
    </citation>
    <scope>NUCLEOTIDE SEQUENCE</scope>
    <source>
        <strain evidence="10">ChiHecec3B27-6122</strain>
    </source>
</reference>
<evidence type="ECO:0000313" key="10">
    <source>
        <dbReference type="EMBL" id="HIS96472.1"/>
    </source>
</evidence>
<dbReference type="InterPro" id="IPR037069">
    <property type="entry name" value="AcylCoA_DH/ox_N_sf"/>
</dbReference>
<dbReference type="Gene3D" id="1.20.140.10">
    <property type="entry name" value="Butyryl-CoA Dehydrogenase, subunit A, domain 3"/>
    <property type="match status" value="1"/>
</dbReference>
<dbReference type="Pfam" id="PF00441">
    <property type="entry name" value="Acyl-CoA_dh_1"/>
    <property type="match status" value="1"/>
</dbReference>
<dbReference type="InterPro" id="IPR009100">
    <property type="entry name" value="AcylCoA_DH/oxidase_NM_dom_sf"/>
</dbReference>
<evidence type="ECO:0000256" key="2">
    <source>
        <dbReference type="ARBA" id="ARBA00009347"/>
    </source>
</evidence>
<sequence>MKNYYHMLTYEQRAIQEMVRQFADEKIIPICKECDITGRFPAELYKEAFELGLTTFTIPEKYGGAGGDIFTYSLIKEELARGDAGFSGTVAGAYMGVVPIKVAGNDYHWKLVADILTQGGAMSFTLTEPNAGSDSAAIRTQYVVDGDSVIINGTKGFISNGEIADLYLLFATKDPSLRAKGISCFIVPRDTPGISIGKHEDKMGYRSSCTNDIIFEDVRIPLKNMIGEEGQGMDIVKRSLGYTRPTSGAGAVGNAQYAYECAVEYSKTRETFGKPICKNQGVSFMLADMYIKLEAARQMVWHACKCADAGITDTRLASAAKVFASDAGMQVCTDAVQILGGYGYCRDYPVEKRFRDAKIYQIFEGTNQIQRKIISGDILYT</sequence>
<dbReference type="FunFam" id="2.40.110.10:FF:000001">
    <property type="entry name" value="Acyl-CoA dehydrogenase, mitochondrial"/>
    <property type="match status" value="1"/>
</dbReference>
<dbReference type="PANTHER" id="PTHR43884">
    <property type="entry name" value="ACYL-COA DEHYDROGENASE"/>
    <property type="match status" value="1"/>
</dbReference>
<evidence type="ECO:0000256" key="6">
    <source>
        <dbReference type="RuleBase" id="RU362125"/>
    </source>
</evidence>
<gene>
    <name evidence="10" type="ORF">IAD42_00695</name>
</gene>
<evidence type="ECO:0000259" key="9">
    <source>
        <dbReference type="Pfam" id="PF02771"/>
    </source>
</evidence>
<dbReference type="InterPro" id="IPR036250">
    <property type="entry name" value="AcylCo_DH-like_C"/>
</dbReference>
<evidence type="ECO:0000313" key="11">
    <source>
        <dbReference type="Proteomes" id="UP000886876"/>
    </source>
</evidence>
<accession>A0A9D1G3S9</accession>
<reference evidence="10" key="1">
    <citation type="submission" date="2020-10" db="EMBL/GenBank/DDBJ databases">
        <authorList>
            <person name="Gilroy R."/>
        </authorList>
    </citation>
    <scope>NUCLEOTIDE SEQUENCE</scope>
    <source>
        <strain evidence="10">ChiHecec3B27-6122</strain>
    </source>
</reference>
<keyword evidence="5 6" id="KW-0560">Oxidoreductase</keyword>
<dbReference type="InterPro" id="IPR046373">
    <property type="entry name" value="Acyl-CoA_Oxase/DH_mid-dom_sf"/>
</dbReference>
<dbReference type="Gene3D" id="1.10.540.10">
    <property type="entry name" value="Acyl-CoA dehydrogenase/oxidase, N-terminal domain"/>
    <property type="match status" value="1"/>
</dbReference>
<dbReference type="PANTHER" id="PTHR43884:SF12">
    <property type="entry name" value="ISOVALERYL-COA DEHYDROGENASE, MITOCHONDRIAL-RELATED"/>
    <property type="match status" value="1"/>
</dbReference>
<dbReference type="GO" id="GO:0003995">
    <property type="term" value="F:acyl-CoA dehydrogenase activity"/>
    <property type="evidence" value="ECO:0007669"/>
    <property type="project" value="InterPro"/>
</dbReference>
<feature type="domain" description="Acyl-CoA dehydrogenase/oxidase N-terminal" evidence="9">
    <location>
        <begin position="10"/>
        <end position="106"/>
    </location>
</feature>
<comment type="similarity">
    <text evidence="2 6">Belongs to the acyl-CoA dehydrogenase family.</text>
</comment>
<dbReference type="PROSITE" id="PS00073">
    <property type="entry name" value="ACYL_COA_DH_2"/>
    <property type="match status" value="1"/>
</dbReference>
<dbReference type="Proteomes" id="UP000886876">
    <property type="component" value="Unassembled WGS sequence"/>
</dbReference>
<evidence type="ECO:0000256" key="4">
    <source>
        <dbReference type="ARBA" id="ARBA00022827"/>
    </source>
</evidence>
<evidence type="ECO:0000256" key="3">
    <source>
        <dbReference type="ARBA" id="ARBA00022630"/>
    </source>
</evidence>
<dbReference type="EMBL" id="DVJS01000017">
    <property type="protein sequence ID" value="HIS96472.1"/>
    <property type="molecule type" value="Genomic_DNA"/>
</dbReference>
<dbReference type="FunFam" id="1.20.140.10:FF:000011">
    <property type="entry name" value="Medium-chain specific acyl-CoA dehydrogenase, mitochondrial"/>
    <property type="match status" value="1"/>
</dbReference>
<protein>
    <submittedName>
        <fullName evidence="10">Acyl-CoA dehydrogenase family protein</fullName>
    </submittedName>
</protein>
<dbReference type="GO" id="GO:0050660">
    <property type="term" value="F:flavin adenine dinucleotide binding"/>
    <property type="evidence" value="ECO:0007669"/>
    <property type="project" value="InterPro"/>
</dbReference>
<feature type="domain" description="Acyl-CoA oxidase/dehydrogenase middle" evidence="8">
    <location>
        <begin position="123"/>
        <end position="218"/>
    </location>
</feature>
<dbReference type="Gene3D" id="2.40.110.10">
    <property type="entry name" value="Butyryl-CoA Dehydrogenase, subunit A, domain 2"/>
    <property type="match status" value="1"/>
</dbReference>
<dbReference type="InterPro" id="IPR006089">
    <property type="entry name" value="Acyl-CoA_DH_CS"/>
</dbReference>
<keyword evidence="3 6" id="KW-0285">Flavoprotein</keyword>
<dbReference type="Pfam" id="PF02770">
    <property type="entry name" value="Acyl-CoA_dh_M"/>
    <property type="match status" value="1"/>
</dbReference>
<evidence type="ECO:0000256" key="5">
    <source>
        <dbReference type="ARBA" id="ARBA00023002"/>
    </source>
</evidence>
<dbReference type="SUPFAM" id="SSF56645">
    <property type="entry name" value="Acyl-CoA dehydrogenase NM domain-like"/>
    <property type="match status" value="1"/>
</dbReference>
<evidence type="ECO:0000256" key="1">
    <source>
        <dbReference type="ARBA" id="ARBA00001974"/>
    </source>
</evidence>
<dbReference type="SUPFAM" id="SSF47203">
    <property type="entry name" value="Acyl-CoA dehydrogenase C-terminal domain-like"/>
    <property type="match status" value="1"/>
</dbReference>
<proteinExistence type="inferred from homology"/>
<dbReference type="Pfam" id="PF02771">
    <property type="entry name" value="Acyl-CoA_dh_N"/>
    <property type="match status" value="1"/>
</dbReference>
<name>A0A9D1G3S9_9FIRM</name>
<dbReference type="InterPro" id="IPR009075">
    <property type="entry name" value="AcylCo_DH/oxidase_C"/>
</dbReference>
<comment type="cofactor">
    <cofactor evidence="1 6">
        <name>FAD</name>
        <dbReference type="ChEBI" id="CHEBI:57692"/>
    </cofactor>
</comment>
<dbReference type="PIRSF" id="PIRSF016578">
    <property type="entry name" value="HsaA"/>
    <property type="match status" value="1"/>
</dbReference>
<evidence type="ECO:0000259" key="7">
    <source>
        <dbReference type="Pfam" id="PF00441"/>
    </source>
</evidence>
<dbReference type="AlphaFoldDB" id="A0A9D1G3S9"/>
<feature type="domain" description="Acyl-CoA dehydrogenase/oxidase C-terminal" evidence="7">
    <location>
        <begin position="230"/>
        <end position="375"/>
    </location>
</feature>
<dbReference type="InterPro" id="IPR013786">
    <property type="entry name" value="AcylCoA_DH/ox_N"/>
</dbReference>
<evidence type="ECO:0000259" key="8">
    <source>
        <dbReference type="Pfam" id="PF02770"/>
    </source>
</evidence>
<organism evidence="10 11">
    <name type="scientific">Candidatus Scatomorpha pullistercoris</name>
    <dbReference type="NCBI Taxonomy" id="2840929"/>
    <lineage>
        <taxon>Bacteria</taxon>
        <taxon>Bacillati</taxon>
        <taxon>Bacillota</taxon>
        <taxon>Clostridia</taxon>
        <taxon>Eubacteriales</taxon>
        <taxon>Candidatus Scatomorpha</taxon>
    </lineage>
</organism>
<keyword evidence="4 6" id="KW-0274">FAD</keyword>
<dbReference type="InterPro" id="IPR006091">
    <property type="entry name" value="Acyl-CoA_Oxase/DH_mid-dom"/>
</dbReference>